<dbReference type="AlphaFoldDB" id="A0A132ENS4"/>
<feature type="transmembrane region" description="Helical" evidence="1">
    <location>
        <begin position="85"/>
        <end position="104"/>
    </location>
</feature>
<dbReference type="OrthoDB" id="8911895at2"/>
<accession>A0A132ENS4</accession>
<sequence>MSIASDDAVRGGGGLMSLGKAFGFYVGAVVALIAGAVIAAVSKASIVYFVVYFACGIFLNRTVLRNLITFHPVYNTLHNVFSTKVRALLFWPISYLVLIGKIAVVRAI</sequence>
<proteinExistence type="predicted"/>
<name>A0A132ENS4_9BURK</name>
<dbReference type="EMBL" id="LPJR01000001">
    <property type="protein sequence ID" value="KWF37737.1"/>
    <property type="molecule type" value="Genomic_DNA"/>
</dbReference>
<gene>
    <name evidence="2" type="ORF">WT56_03295</name>
</gene>
<keyword evidence="1" id="KW-0472">Membrane</keyword>
<evidence type="ECO:0000313" key="2">
    <source>
        <dbReference type="EMBL" id="KWF37737.1"/>
    </source>
</evidence>
<reference evidence="2 3" key="1">
    <citation type="submission" date="2015-11" db="EMBL/GenBank/DDBJ databases">
        <title>Expanding the genomic diversity of Burkholderia species for the development of highly accurate diagnostics.</title>
        <authorList>
            <person name="Sahl J."/>
            <person name="Keim P."/>
            <person name="Wagner D."/>
        </authorList>
    </citation>
    <scope>NUCLEOTIDE SEQUENCE [LARGE SCALE GENOMIC DNA]</scope>
    <source>
        <strain evidence="2 3">MSMB368WGS</strain>
    </source>
</reference>
<evidence type="ECO:0000256" key="1">
    <source>
        <dbReference type="SAM" id="Phobius"/>
    </source>
</evidence>
<keyword evidence="1" id="KW-0812">Transmembrane</keyword>
<keyword evidence="1" id="KW-1133">Transmembrane helix</keyword>
<dbReference type="RefSeq" id="WP_059480082.1">
    <property type="nucleotide sequence ID" value="NZ_LOXO01000023.1"/>
</dbReference>
<dbReference type="Proteomes" id="UP000062912">
    <property type="component" value="Unassembled WGS sequence"/>
</dbReference>
<feature type="transmembrane region" description="Helical" evidence="1">
    <location>
        <begin position="46"/>
        <end position="64"/>
    </location>
</feature>
<organism evidence="2 3">
    <name type="scientific">Burkholderia pseudomultivorans</name>
    <dbReference type="NCBI Taxonomy" id="1207504"/>
    <lineage>
        <taxon>Bacteria</taxon>
        <taxon>Pseudomonadati</taxon>
        <taxon>Pseudomonadota</taxon>
        <taxon>Betaproteobacteria</taxon>
        <taxon>Burkholderiales</taxon>
        <taxon>Burkholderiaceae</taxon>
        <taxon>Burkholderia</taxon>
        <taxon>Burkholderia cepacia complex</taxon>
    </lineage>
</organism>
<feature type="transmembrane region" description="Helical" evidence="1">
    <location>
        <begin position="21"/>
        <end position="40"/>
    </location>
</feature>
<comment type="caution">
    <text evidence="2">The sequence shown here is derived from an EMBL/GenBank/DDBJ whole genome shotgun (WGS) entry which is preliminary data.</text>
</comment>
<protein>
    <submittedName>
        <fullName evidence="2">Uncharacterized protein</fullName>
    </submittedName>
</protein>
<evidence type="ECO:0000313" key="3">
    <source>
        <dbReference type="Proteomes" id="UP000062912"/>
    </source>
</evidence>